<dbReference type="CDD" id="cd09083">
    <property type="entry name" value="EEP-1"/>
    <property type="match status" value="1"/>
</dbReference>
<keyword evidence="3" id="KW-0540">Nuclease</keyword>
<sequence>MKKLLLLLVLLAQCSGFLFAQSQITPQPINVMSYNIRMDNAGDGDNQWKFRKEFAANLVKFHEADLIGMQEVLHNQLMDMASRLPDYGYIGVGREDGKTKGEYASIFYNKKRFKVIDSGNFWLSEDCDAVGKKGWDAACERVATWGVFEDKSTGKRLFMLNTHLDHIGKVARHEGALLVINKVKELSRNYPVIVTGDFNAVPTDDPIQVLTNSPEGYSLTDTRSVSPLVYGPNWSFHDFGRVKMAERSLIDYIFIKGNIKVMRYGVLTDMLNALYPSDHCPVLSTLIIQ</sequence>
<dbReference type="EMBL" id="FUYQ01000019">
    <property type="protein sequence ID" value="SKB72325.1"/>
    <property type="molecule type" value="Genomic_DNA"/>
</dbReference>
<dbReference type="Proteomes" id="UP000190852">
    <property type="component" value="Unassembled WGS sequence"/>
</dbReference>
<protein>
    <submittedName>
        <fullName evidence="3">Metal-dependent hydrolase, endonuclease/exonuclease/phosphatase family</fullName>
    </submittedName>
</protein>
<proteinExistence type="predicted"/>
<dbReference type="GO" id="GO:0004519">
    <property type="term" value="F:endonuclease activity"/>
    <property type="evidence" value="ECO:0007669"/>
    <property type="project" value="UniProtKB-KW"/>
</dbReference>
<keyword evidence="4" id="KW-1185">Reference proteome</keyword>
<dbReference type="Gene3D" id="3.60.10.10">
    <property type="entry name" value="Endonuclease/exonuclease/phosphatase"/>
    <property type="match status" value="1"/>
</dbReference>
<evidence type="ECO:0000256" key="1">
    <source>
        <dbReference type="SAM" id="SignalP"/>
    </source>
</evidence>
<feature type="domain" description="Endonuclease/exonuclease/phosphatase" evidence="2">
    <location>
        <begin position="32"/>
        <end position="279"/>
    </location>
</feature>
<keyword evidence="3" id="KW-0269">Exonuclease</keyword>
<reference evidence="4" key="1">
    <citation type="submission" date="2017-02" db="EMBL/GenBank/DDBJ databases">
        <authorList>
            <person name="Varghese N."/>
            <person name="Submissions S."/>
        </authorList>
    </citation>
    <scope>NUCLEOTIDE SEQUENCE [LARGE SCALE GENOMIC DNA]</scope>
    <source>
        <strain evidence="4">DSM 24967</strain>
    </source>
</reference>
<dbReference type="Pfam" id="PF03372">
    <property type="entry name" value="Exo_endo_phos"/>
    <property type="match status" value="1"/>
</dbReference>
<keyword evidence="3" id="KW-0255">Endonuclease</keyword>
<dbReference type="InterPro" id="IPR005135">
    <property type="entry name" value="Endo/exonuclease/phosphatase"/>
</dbReference>
<dbReference type="GO" id="GO:0000175">
    <property type="term" value="F:3'-5'-RNA exonuclease activity"/>
    <property type="evidence" value="ECO:0007669"/>
    <property type="project" value="TreeGrafter"/>
</dbReference>
<dbReference type="InterPro" id="IPR050410">
    <property type="entry name" value="CCR4/nocturin_mRNA_transcr"/>
</dbReference>
<evidence type="ECO:0000313" key="3">
    <source>
        <dbReference type="EMBL" id="SKB72325.1"/>
    </source>
</evidence>
<keyword evidence="1" id="KW-0732">Signal</keyword>
<feature type="signal peptide" evidence="1">
    <location>
        <begin position="1"/>
        <end position="20"/>
    </location>
</feature>
<dbReference type="RefSeq" id="WP_079683946.1">
    <property type="nucleotide sequence ID" value="NZ_FUYQ01000019.1"/>
</dbReference>
<gene>
    <name evidence="3" type="ORF">SAMN05660349_02509</name>
</gene>
<feature type="chain" id="PRO_5012029835" evidence="1">
    <location>
        <begin position="21"/>
        <end position="289"/>
    </location>
</feature>
<dbReference type="AlphaFoldDB" id="A0A1T5DKU8"/>
<organism evidence="3 4">
    <name type="scientific">Parabacteroides chartae</name>
    <dbReference type="NCBI Taxonomy" id="1037355"/>
    <lineage>
        <taxon>Bacteria</taxon>
        <taxon>Pseudomonadati</taxon>
        <taxon>Bacteroidota</taxon>
        <taxon>Bacteroidia</taxon>
        <taxon>Bacteroidales</taxon>
        <taxon>Tannerellaceae</taxon>
        <taxon>Parabacteroides</taxon>
    </lineage>
</organism>
<keyword evidence="3" id="KW-0378">Hydrolase</keyword>
<name>A0A1T5DKU8_9BACT</name>
<dbReference type="SUPFAM" id="SSF56219">
    <property type="entry name" value="DNase I-like"/>
    <property type="match status" value="1"/>
</dbReference>
<accession>A0A1T5DKU8</accession>
<dbReference type="PANTHER" id="PTHR12121">
    <property type="entry name" value="CARBON CATABOLITE REPRESSOR PROTEIN 4"/>
    <property type="match status" value="1"/>
</dbReference>
<dbReference type="PANTHER" id="PTHR12121:SF36">
    <property type="entry name" value="ENDONUCLEASE_EXONUCLEASE_PHOSPHATASE DOMAIN-CONTAINING PROTEIN"/>
    <property type="match status" value="1"/>
</dbReference>
<evidence type="ECO:0000259" key="2">
    <source>
        <dbReference type="Pfam" id="PF03372"/>
    </source>
</evidence>
<dbReference type="InterPro" id="IPR036691">
    <property type="entry name" value="Endo/exonu/phosph_ase_sf"/>
</dbReference>
<evidence type="ECO:0000313" key="4">
    <source>
        <dbReference type="Proteomes" id="UP000190852"/>
    </source>
</evidence>